<name>A0ABV8UEX0_9PROT</name>
<dbReference type="EMBL" id="JBHSCR010000017">
    <property type="protein sequence ID" value="MFC4349406.1"/>
    <property type="molecule type" value="Genomic_DNA"/>
</dbReference>
<organism evidence="1 2">
    <name type="scientific">Kordiimonas lipolytica</name>
    <dbReference type="NCBI Taxonomy" id="1662421"/>
    <lineage>
        <taxon>Bacteria</taxon>
        <taxon>Pseudomonadati</taxon>
        <taxon>Pseudomonadota</taxon>
        <taxon>Alphaproteobacteria</taxon>
        <taxon>Kordiimonadales</taxon>
        <taxon>Kordiimonadaceae</taxon>
        <taxon>Kordiimonas</taxon>
    </lineage>
</organism>
<gene>
    <name evidence="1" type="ORF">ACFO5Q_16255</name>
</gene>
<dbReference type="RefSeq" id="WP_068146414.1">
    <property type="nucleotide sequence ID" value="NZ_JBHSCR010000017.1"/>
</dbReference>
<sequence>MTIKLTWTEDSVEVHVDGDFPNQMVAINKAITGDPRHRKISRMLIDALDADHFYADSYLLSTIAEMDIMAYQGGPRMRLAVVTDNRKMAKIVEAYSAHYESLKPGAMISKVFRDLEAARAWLRE</sequence>
<dbReference type="Proteomes" id="UP001595776">
    <property type="component" value="Unassembled WGS sequence"/>
</dbReference>
<keyword evidence="2" id="KW-1185">Reference proteome</keyword>
<protein>
    <submittedName>
        <fullName evidence="1">STAS/SEC14 domain-containing protein</fullName>
    </submittedName>
</protein>
<accession>A0ABV8UEX0</accession>
<comment type="caution">
    <text evidence="1">The sequence shown here is derived from an EMBL/GenBank/DDBJ whole genome shotgun (WGS) entry which is preliminary data.</text>
</comment>
<evidence type="ECO:0000313" key="2">
    <source>
        <dbReference type="Proteomes" id="UP001595776"/>
    </source>
</evidence>
<proteinExistence type="predicted"/>
<reference evidence="2" key="1">
    <citation type="journal article" date="2019" name="Int. J. Syst. Evol. Microbiol.">
        <title>The Global Catalogue of Microorganisms (GCM) 10K type strain sequencing project: providing services to taxonomists for standard genome sequencing and annotation.</title>
        <authorList>
            <consortium name="The Broad Institute Genomics Platform"/>
            <consortium name="The Broad Institute Genome Sequencing Center for Infectious Disease"/>
            <person name="Wu L."/>
            <person name="Ma J."/>
        </authorList>
    </citation>
    <scope>NUCLEOTIDE SEQUENCE [LARGE SCALE GENOMIC DNA]</scope>
    <source>
        <strain evidence="2">CGMCC 1.15304</strain>
    </source>
</reference>
<evidence type="ECO:0000313" key="1">
    <source>
        <dbReference type="EMBL" id="MFC4349406.1"/>
    </source>
</evidence>